<dbReference type="Proteomes" id="UP000256970">
    <property type="component" value="Unassembled WGS sequence"/>
</dbReference>
<dbReference type="SUPFAM" id="SSF54631">
    <property type="entry name" value="CBS-domain pair"/>
    <property type="match status" value="1"/>
</dbReference>
<dbReference type="PANTHER" id="PTHR48108:SF6">
    <property type="entry name" value="CBS DOMAIN-CONTAINING PROTEIN CBSX1, CHLOROPLASTIC"/>
    <property type="match status" value="1"/>
</dbReference>
<dbReference type="Pfam" id="PF00571">
    <property type="entry name" value="CBS"/>
    <property type="match status" value="2"/>
</dbReference>
<dbReference type="AlphaFoldDB" id="A0A383VX51"/>
<dbReference type="PROSITE" id="PS51371">
    <property type="entry name" value="CBS"/>
    <property type="match status" value="2"/>
</dbReference>
<dbReference type="InterPro" id="IPR046342">
    <property type="entry name" value="CBS_dom_sf"/>
</dbReference>
<gene>
    <name evidence="1" type="ORF">BQ4739_LOCUS9685</name>
</gene>
<dbReference type="EMBL" id="FNXT01000926">
    <property type="protein sequence ID" value="SZX69402.1"/>
    <property type="molecule type" value="Genomic_DNA"/>
</dbReference>
<accession>A0A383VX51</accession>
<organism evidence="1 2">
    <name type="scientific">Tetradesmus obliquus</name>
    <name type="common">Green alga</name>
    <name type="synonym">Acutodesmus obliquus</name>
    <dbReference type="NCBI Taxonomy" id="3088"/>
    <lineage>
        <taxon>Eukaryota</taxon>
        <taxon>Viridiplantae</taxon>
        <taxon>Chlorophyta</taxon>
        <taxon>core chlorophytes</taxon>
        <taxon>Chlorophyceae</taxon>
        <taxon>CS clade</taxon>
        <taxon>Sphaeropleales</taxon>
        <taxon>Scenedesmaceae</taxon>
        <taxon>Tetradesmus</taxon>
    </lineage>
</organism>
<dbReference type="Gene3D" id="3.10.580.10">
    <property type="entry name" value="CBS-domain"/>
    <property type="match status" value="1"/>
</dbReference>
<dbReference type="STRING" id="3088.A0A383VX51"/>
<evidence type="ECO:0000313" key="1">
    <source>
        <dbReference type="EMBL" id="SZX69402.1"/>
    </source>
</evidence>
<dbReference type="InterPro" id="IPR000644">
    <property type="entry name" value="CBS_dom"/>
</dbReference>
<dbReference type="PANTHER" id="PTHR48108">
    <property type="entry name" value="CBS DOMAIN-CONTAINING PROTEIN CBSX2, CHLOROPLASTIC"/>
    <property type="match status" value="1"/>
</dbReference>
<evidence type="ECO:0000313" key="2">
    <source>
        <dbReference type="Proteomes" id="UP000256970"/>
    </source>
</evidence>
<protein>
    <submittedName>
        <fullName evidence="1">Uncharacterized protein</fullName>
    </submittedName>
</protein>
<keyword evidence="2" id="KW-1185">Reference proteome</keyword>
<dbReference type="SMART" id="SM00116">
    <property type="entry name" value="CBS"/>
    <property type="match status" value="2"/>
</dbReference>
<proteinExistence type="predicted"/>
<sequence length="214" mass="22970">MLALHSVPGAQRVVSARSCCQTPLRPRLVQPCSWRVHAGASNSNSTPSTLYEAKNYDTVADAMTATALYSCKPEDTVDDALEMLVQHRITGLPVVDAKGKVVGVVSDYDLLALDKLGSVKNDKQLFPAADETWQAFKEVKKLLAKSSGKKVVDVMTATPITVHPETDLDEAATLLLSKKIHRLPVVDAEGKLVGVLSRGNLVKAALAVRRAASQ</sequence>
<reference evidence="1 2" key="1">
    <citation type="submission" date="2016-10" db="EMBL/GenBank/DDBJ databases">
        <authorList>
            <person name="Cai Z."/>
        </authorList>
    </citation>
    <scope>NUCLEOTIDE SEQUENCE [LARGE SCALE GENOMIC DNA]</scope>
</reference>
<name>A0A383VX51_TETOB</name>
<dbReference type="InterPro" id="IPR051462">
    <property type="entry name" value="CBS_domain-containing"/>
</dbReference>